<keyword evidence="4 8" id="KW-0812">Transmembrane</keyword>
<comment type="subcellular location">
    <subcellularLocation>
        <location evidence="1">Membrane</location>
        <topology evidence="1">Multi-pass membrane protein</topology>
    </subcellularLocation>
</comment>
<dbReference type="InterPro" id="IPR058533">
    <property type="entry name" value="Cation_efflux_TM"/>
</dbReference>
<evidence type="ECO:0000256" key="6">
    <source>
        <dbReference type="ARBA" id="ARBA00023065"/>
    </source>
</evidence>
<feature type="transmembrane region" description="Helical" evidence="8">
    <location>
        <begin position="136"/>
        <end position="158"/>
    </location>
</feature>
<organism evidence="10">
    <name type="scientific">Spongospora subterranea</name>
    <dbReference type="NCBI Taxonomy" id="70186"/>
    <lineage>
        <taxon>Eukaryota</taxon>
        <taxon>Sar</taxon>
        <taxon>Rhizaria</taxon>
        <taxon>Endomyxa</taxon>
        <taxon>Phytomyxea</taxon>
        <taxon>Plasmodiophorida</taxon>
        <taxon>Plasmodiophoridae</taxon>
        <taxon>Spongospora</taxon>
    </lineage>
</organism>
<evidence type="ECO:0000256" key="5">
    <source>
        <dbReference type="ARBA" id="ARBA00022989"/>
    </source>
</evidence>
<dbReference type="PANTHER" id="PTHR45755:SF4">
    <property type="entry name" value="ZINC TRANSPORTER 7"/>
    <property type="match status" value="1"/>
</dbReference>
<dbReference type="GO" id="GO:0006882">
    <property type="term" value="P:intracellular zinc ion homeostasis"/>
    <property type="evidence" value="ECO:0007669"/>
    <property type="project" value="InterPro"/>
</dbReference>
<dbReference type="SUPFAM" id="SSF161111">
    <property type="entry name" value="Cation efflux protein transmembrane domain-like"/>
    <property type="match status" value="1"/>
</dbReference>
<reference evidence="10" key="1">
    <citation type="submission" date="2015-04" db="EMBL/GenBank/DDBJ databases">
        <title>The genome sequence of the plant pathogenic Rhizarian Plasmodiophora brassicae reveals insights in its biotrophic life cycle and the origin of chitin synthesis.</title>
        <authorList>
            <person name="Schwelm A."/>
            <person name="Fogelqvist J."/>
            <person name="Knaust A."/>
            <person name="Julke S."/>
            <person name="Lilja T."/>
            <person name="Dhandapani V."/>
            <person name="Bonilla-Rosso G."/>
            <person name="Karlsson M."/>
            <person name="Shevchenko A."/>
            <person name="Choi S.R."/>
            <person name="Kim H.G."/>
            <person name="Park J.Y."/>
            <person name="Lim Y.P."/>
            <person name="Ludwig-Muller J."/>
            <person name="Dixelius C."/>
        </authorList>
    </citation>
    <scope>NUCLEOTIDE SEQUENCE</scope>
    <source>
        <tissue evidence="10">Potato root galls</tissue>
    </source>
</reference>
<dbReference type="EMBL" id="HACM01002670">
    <property type="protein sequence ID" value="CRZ03112.1"/>
    <property type="molecule type" value="Transcribed_RNA"/>
</dbReference>
<dbReference type="Pfam" id="PF01545">
    <property type="entry name" value="Cation_efflux"/>
    <property type="match status" value="1"/>
</dbReference>
<dbReference type="Gene3D" id="1.20.1510.10">
    <property type="entry name" value="Cation efflux protein transmembrane domain"/>
    <property type="match status" value="1"/>
</dbReference>
<sequence>MQDSVPFPTLLPVVSSSGETTINVGTVNRYGRKNKVGAKYTRAIKSWIQRILGYDEVSLARFSRMLSSDADSKDLATYLSLLGIFIFVKFLFGIVFLNIGLVTSSLTNTFDSSILVVSLACMTFSKRSADAMFTFGYARCEVLSCFTTATFLMFNAFFTFMETIHAVLTGSRNSVPRMIHFELIGVCVNLFGIVLFRANRSLDDLSSRGYSRLSNGARHANLNCIFLYILCDGIGRLVSLIGSTIPTSEAVYFIAATFHAAVAFYLIAPVFVNSAYILLQTRPYEDADSHYKRMRDVSALDGVLECRTARFWSFIPGDIIGTVQIRVRSDAAHSAILNTAYSILQNSVQNLTIQVEKDSIIE</sequence>
<evidence type="ECO:0000256" key="3">
    <source>
        <dbReference type="ARBA" id="ARBA00022448"/>
    </source>
</evidence>
<dbReference type="GO" id="GO:0016020">
    <property type="term" value="C:membrane"/>
    <property type="evidence" value="ECO:0007669"/>
    <property type="project" value="UniProtKB-SubCell"/>
</dbReference>
<dbReference type="NCBIfam" id="TIGR01297">
    <property type="entry name" value="CDF"/>
    <property type="match status" value="1"/>
</dbReference>
<proteinExistence type="inferred from homology"/>
<dbReference type="AlphaFoldDB" id="A0A0H5QNF4"/>
<keyword evidence="7 8" id="KW-0472">Membrane</keyword>
<dbReference type="GO" id="GO:0005794">
    <property type="term" value="C:Golgi apparatus"/>
    <property type="evidence" value="ECO:0007669"/>
    <property type="project" value="TreeGrafter"/>
</dbReference>
<evidence type="ECO:0000256" key="2">
    <source>
        <dbReference type="ARBA" id="ARBA00008873"/>
    </source>
</evidence>
<feature type="domain" description="Cation efflux protein transmembrane" evidence="9">
    <location>
        <begin position="79"/>
        <end position="279"/>
    </location>
</feature>
<keyword evidence="6" id="KW-0406">Ion transport</keyword>
<evidence type="ECO:0000313" key="10">
    <source>
        <dbReference type="EMBL" id="CRZ03112.1"/>
    </source>
</evidence>
<evidence type="ECO:0000256" key="4">
    <source>
        <dbReference type="ARBA" id="ARBA00022692"/>
    </source>
</evidence>
<feature type="transmembrane region" description="Helical" evidence="8">
    <location>
        <begin position="178"/>
        <end position="199"/>
    </location>
</feature>
<evidence type="ECO:0000256" key="8">
    <source>
        <dbReference type="SAM" id="Phobius"/>
    </source>
</evidence>
<protein>
    <recommendedName>
        <fullName evidence="9">Cation efflux protein transmembrane domain-containing protein</fullName>
    </recommendedName>
</protein>
<accession>A0A0H5QNF4</accession>
<comment type="similarity">
    <text evidence="2">Belongs to the cation diffusion facilitator (CDF) transporter (TC 2.A.4) family. SLC30A subfamily.</text>
</comment>
<keyword evidence="5 8" id="KW-1133">Transmembrane helix</keyword>
<evidence type="ECO:0000256" key="1">
    <source>
        <dbReference type="ARBA" id="ARBA00004141"/>
    </source>
</evidence>
<evidence type="ECO:0000256" key="7">
    <source>
        <dbReference type="ARBA" id="ARBA00023136"/>
    </source>
</evidence>
<feature type="transmembrane region" description="Helical" evidence="8">
    <location>
        <begin position="220"/>
        <end position="238"/>
    </location>
</feature>
<name>A0A0H5QNF4_9EUKA</name>
<keyword evidence="3" id="KW-0813">Transport</keyword>
<feature type="transmembrane region" description="Helical" evidence="8">
    <location>
        <begin position="75"/>
        <end position="99"/>
    </location>
</feature>
<evidence type="ECO:0000259" key="9">
    <source>
        <dbReference type="Pfam" id="PF01545"/>
    </source>
</evidence>
<dbReference type="InterPro" id="IPR027469">
    <property type="entry name" value="Cation_efflux_TMD_sf"/>
</dbReference>
<dbReference type="InterPro" id="IPR045316">
    <property type="entry name" value="Msc2-like"/>
</dbReference>
<dbReference type="GO" id="GO:0005385">
    <property type="term" value="F:zinc ion transmembrane transporter activity"/>
    <property type="evidence" value="ECO:0007669"/>
    <property type="project" value="InterPro"/>
</dbReference>
<feature type="transmembrane region" description="Helical" evidence="8">
    <location>
        <begin position="250"/>
        <end position="272"/>
    </location>
</feature>
<dbReference type="PANTHER" id="PTHR45755">
    <property type="match status" value="1"/>
</dbReference>
<dbReference type="InterPro" id="IPR002524">
    <property type="entry name" value="Cation_efflux"/>
</dbReference>